<dbReference type="InterPro" id="IPR036365">
    <property type="entry name" value="PGBD-like_sf"/>
</dbReference>
<evidence type="ECO:0000313" key="4">
    <source>
        <dbReference type="Proteomes" id="UP000095649"/>
    </source>
</evidence>
<dbReference type="Proteomes" id="UP000095649">
    <property type="component" value="Unassembled WGS sequence"/>
</dbReference>
<gene>
    <name evidence="3" type="ORF">ERS852582_00987</name>
</gene>
<evidence type="ECO:0000313" key="3">
    <source>
        <dbReference type="EMBL" id="CUM88894.1"/>
    </source>
</evidence>
<dbReference type="Gene3D" id="1.10.101.10">
    <property type="entry name" value="PGBD-like superfamily/PGBD"/>
    <property type="match status" value="1"/>
</dbReference>
<feature type="domain" description="Peptidase M15A C-terminal" evidence="2">
    <location>
        <begin position="17"/>
        <end position="122"/>
    </location>
</feature>
<proteinExistence type="predicted"/>
<name>A0A173SEB1_9FIRM</name>
<dbReference type="OrthoDB" id="5242612at2"/>
<dbReference type="SUPFAM" id="SSF55166">
    <property type="entry name" value="Hedgehog/DD-peptidase"/>
    <property type="match status" value="1"/>
</dbReference>
<protein>
    <submittedName>
        <fullName evidence="3">Peptidase M15</fullName>
    </submittedName>
</protein>
<dbReference type="InterPro" id="IPR002477">
    <property type="entry name" value="Peptidoglycan-bd-like"/>
</dbReference>
<sequence length="214" mass="23230">MSTLITFKAGDKTPITKNFTRNEFQCSCGCSAQIVDEMLVQKLQTIRTVYDTPLRITSGYRCVKHNAAVGGAKSSKHLYGIAADVKDPTGKLNPVALAILASNTFGGVGVYWYGTAAFVHVDVRKTKATWLCTQKGVYNYTSHHTFIMPTVRRGSSTQTEKSAIKMLQRLLGLPVDGIFGKNTENTVRAAQKAHNLAVDGIVGKNTWCAIAGVE</sequence>
<dbReference type="InterPro" id="IPR036366">
    <property type="entry name" value="PGBDSf"/>
</dbReference>
<dbReference type="SUPFAM" id="SSF47090">
    <property type="entry name" value="PGBD-like"/>
    <property type="match status" value="1"/>
</dbReference>
<accession>A0A173SEB1</accession>
<evidence type="ECO:0000259" key="2">
    <source>
        <dbReference type="Pfam" id="PF08291"/>
    </source>
</evidence>
<organism evidence="3 4">
    <name type="scientific">Faecalibacterium prausnitzii</name>
    <dbReference type="NCBI Taxonomy" id="853"/>
    <lineage>
        <taxon>Bacteria</taxon>
        <taxon>Bacillati</taxon>
        <taxon>Bacillota</taxon>
        <taxon>Clostridia</taxon>
        <taxon>Eubacteriales</taxon>
        <taxon>Oscillospiraceae</taxon>
        <taxon>Faecalibacterium</taxon>
    </lineage>
</organism>
<dbReference type="EMBL" id="CYXN01000005">
    <property type="protein sequence ID" value="CUM88894.1"/>
    <property type="molecule type" value="Genomic_DNA"/>
</dbReference>
<dbReference type="Gene3D" id="3.30.1380.10">
    <property type="match status" value="1"/>
</dbReference>
<dbReference type="InterPro" id="IPR009045">
    <property type="entry name" value="Zn_M74/Hedgehog-like"/>
</dbReference>
<dbReference type="Pfam" id="PF01471">
    <property type="entry name" value="PG_binding_1"/>
    <property type="match status" value="1"/>
</dbReference>
<feature type="domain" description="Peptidoglycan binding-like" evidence="1">
    <location>
        <begin position="166"/>
        <end position="208"/>
    </location>
</feature>
<dbReference type="RefSeq" id="WP_055185588.1">
    <property type="nucleotide sequence ID" value="NZ_CYXN01000005.1"/>
</dbReference>
<dbReference type="Pfam" id="PF08291">
    <property type="entry name" value="Peptidase_M15_3"/>
    <property type="match status" value="1"/>
</dbReference>
<dbReference type="AlphaFoldDB" id="A0A173SEB1"/>
<reference evidence="3 4" key="1">
    <citation type="submission" date="2015-09" db="EMBL/GenBank/DDBJ databases">
        <authorList>
            <consortium name="Pathogen Informatics"/>
        </authorList>
    </citation>
    <scope>NUCLEOTIDE SEQUENCE [LARGE SCALE GENOMIC DNA]</scope>
    <source>
        <strain evidence="3 4">2789STDY5834970</strain>
    </source>
</reference>
<evidence type="ECO:0000259" key="1">
    <source>
        <dbReference type="Pfam" id="PF01471"/>
    </source>
</evidence>
<dbReference type="InterPro" id="IPR013230">
    <property type="entry name" value="Peptidase_M15A_C"/>
</dbReference>